<evidence type="ECO:0000313" key="3">
    <source>
        <dbReference type="EMBL" id="TQV89425.1"/>
    </source>
</evidence>
<dbReference type="Proteomes" id="UP000315439">
    <property type="component" value="Unassembled WGS sequence"/>
</dbReference>
<dbReference type="OrthoDB" id="5698467at2"/>
<sequence length="300" mass="32618">MKKLTTLTAAISFALLGQHAIAKGGINMDDMLGKADLVIQGKVVDISYKDSAEGLPHTFVTYKVDELISGATGQKEITLRFIGGQKKEGHVIRYLSVSDVPEFEQGESDVLFISKNNQAICPLVSCSKGRFRNLSGIVASEDGQPLLLTANQTYELGRESMIGQIASTNRKEGFSKGVSNVQGESAGSAMQSKKGAAMLDVVSFVANLKERAYAMKSKGKIRQSIFKSANIKTDFSTSLFKAAAPKSVAKTLTRDAQQKQAQTNRSKSDFDRWEEEMVRKNGGDPVITKPQGRSTLRKQN</sequence>
<evidence type="ECO:0000256" key="2">
    <source>
        <dbReference type="SAM" id="SignalP"/>
    </source>
</evidence>
<feature type="chain" id="PRO_5022047430" evidence="2">
    <location>
        <begin position="23"/>
        <end position="300"/>
    </location>
</feature>
<feature type="signal peptide" evidence="2">
    <location>
        <begin position="1"/>
        <end position="22"/>
    </location>
</feature>
<evidence type="ECO:0000256" key="1">
    <source>
        <dbReference type="SAM" id="MobiDB-lite"/>
    </source>
</evidence>
<protein>
    <submittedName>
        <fullName evidence="3">Uncharacterized protein</fullName>
    </submittedName>
</protein>
<dbReference type="EMBL" id="VIKS01000001">
    <property type="protein sequence ID" value="TQV89425.1"/>
    <property type="molecule type" value="Genomic_DNA"/>
</dbReference>
<dbReference type="RefSeq" id="WP_142891489.1">
    <property type="nucleotide sequence ID" value="NZ_ML660160.1"/>
</dbReference>
<name>A0A545UIY8_9GAMM</name>
<feature type="region of interest" description="Disordered" evidence="1">
    <location>
        <begin position="251"/>
        <end position="300"/>
    </location>
</feature>
<proteinExistence type="predicted"/>
<evidence type="ECO:0000313" key="4">
    <source>
        <dbReference type="Proteomes" id="UP000315439"/>
    </source>
</evidence>
<feature type="compositionally biased region" description="Basic and acidic residues" evidence="1">
    <location>
        <begin position="266"/>
        <end position="282"/>
    </location>
</feature>
<comment type="caution">
    <text evidence="3">The sequence shown here is derived from an EMBL/GenBank/DDBJ whole genome shotgun (WGS) entry which is preliminary data.</text>
</comment>
<reference evidence="3 4" key="1">
    <citation type="submission" date="2019-07" db="EMBL/GenBank/DDBJ databases">
        <title>Draft genome for Aliikangiella sp. M105.</title>
        <authorList>
            <person name="Wang G."/>
        </authorList>
    </citation>
    <scope>NUCLEOTIDE SEQUENCE [LARGE SCALE GENOMIC DNA]</scope>
    <source>
        <strain evidence="3 4">M105</strain>
    </source>
</reference>
<accession>A0A545UIY8</accession>
<keyword evidence="4" id="KW-1185">Reference proteome</keyword>
<organism evidence="3 4">
    <name type="scientific">Aliikangiella coralliicola</name>
    <dbReference type="NCBI Taxonomy" id="2592383"/>
    <lineage>
        <taxon>Bacteria</taxon>
        <taxon>Pseudomonadati</taxon>
        <taxon>Pseudomonadota</taxon>
        <taxon>Gammaproteobacteria</taxon>
        <taxon>Oceanospirillales</taxon>
        <taxon>Pleioneaceae</taxon>
        <taxon>Aliikangiella</taxon>
    </lineage>
</organism>
<dbReference type="AlphaFoldDB" id="A0A545UIY8"/>
<keyword evidence="2" id="KW-0732">Signal</keyword>
<gene>
    <name evidence="3" type="ORF">FLL46_00650</name>
</gene>